<dbReference type="InterPro" id="IPR017441">
    <property type="entry name" value="Protein_kinase_ATP_BS"/>
</dbReference>
<sequence length="557" mass="57780">MTPADRSGTVLGDYRVDELLGRGGMGEVYRAFDLRRRRVVALKVLPPELASDAAFRDRFVRESRIVASLGDPHIVPIHDWGETDGTLFIDMRLVDGESLGDRLRRGVVAPADAIDVVSQVAGALDHAHEAGLVHRDVKPDNILLDRNGFAYLVDFGIARSDSDTRLTQTGAMIGSIAYMAPERFDRGATGPSVDQYSLACVLVECLTGRPPYGSGEIAVTMRGHLFDAPPMTGTGVDPAVARGLAKEPGHRFPTCRAFAAAARTGLGRPAVSSPGPVPVTAPIASPPRVSPPPRRGRTGVVALCVAGAVLAASIGVGGYLLSRGSDGSRGSTTAQSGTSEIDGPTTACTYPAASTRAIHTVPTPDARQPTSGTPTLHLTTSEGDIDVRLDRSSAPCNVAAVIAVSRAGGVYDMQGCGRSSDYILVCAAGGAGPTTPDIQADVEGPGWTSPNELPTDLPVAAGKVDGLGRQQVTYPRGAVLITNPGAQAARDVAAGSSSFFFVIKPIITAPLYSMIGEVVSGMSVVDDAVRSGFQPAFPGAYFGMPNTMPNLLGSSVS</sequence>
<accession>A0A7I9VCX8</accession>
<evidence type="ECO:0000313" key="11">
    <source>
        <dbReference type="EMBL" id="GEE03209.1"/>
    </source>
</evidence>
<dbReference type="EMBL" id="BJOV01000005">
    <property type="protein sequence ID" value="GEE03209.1"/>
    <property type="molecule type" value="Genomic_DNA"/>
</dbReference>
<keyword evidence="6 7" id="KW-0067">ATP-binding</keyword>
<keyword evidence="9" id="KW-0472">Membrane</keyword>
<dbReference type="GO" id="GO:0004674">
    <property type="term" value="F:protein serine/threonine kinase activity"/>
    <property type="evidence" value="ECO:0007669"/>
    <property type="project" value="UniProtKB-KW"/>
</dbReference>
<dbReference type="Gene3D" id="3.30.200.20">
    <property type="entry name" value="Phosphorylase Kinase, domain 1"/>
    <property type="match status" value="1"/>
</dbReference>
<dbReference type="Gene3D" id="1.10.510.10">
    <property type="entry name" value="Transferase(Phosphotransferase) domain 1"/>
    <property type="match status" value="1"/>
</dbReference>
<dbReference type="SUPFAM" id="SSF56112">
    <property type="entry name" value="Protein kinase-like (PK-like)"/>
    <property type="match status" value="1"/>
</dbReference>
<dbReference type="SMART" id="SM00220">
    <property type="entry name" value="S_TKc"/>
    <property type="match status" value="1"/>
</dbReference>
<feature type="compositionally biased region" description="Low complexity" evidence="8">
    <location>
        <begin position="322"/>
        <end position="331"/>
    </location>
</feature>
<evidence type="ECO:0000256" key="2">
    <source>
        <dbReference type="ARBA" id="ARBA00022527"/>
    </source>
</evidence>
<feature type="binding site" evidence="7">
    <location>
        <position position="43"/>
    </location>
    <ligand>
        <name>ATP</name>
        <dbReference type="ChEBI" id="CHEBI:30616"/>
    </ligand>
</feature>
<evidence type="ECO:0000256" key="9">
    <source>
        <dbReference type="SAM" id="Phobius"/>
    </source>
</evidence>
<dbReference type="AlphaFoldDB" id="A0A7I9VCX8"/>
<evidence type="ECO:0000256" key="7">
    <source>
        <dbReference type="PROSITE-ProRule" id="PRU10141"/>
    </source>
</evidence>
<feature type="compositionally biased region" description="Pro residues" evidence="8">
    <location>
        <begin position="275"/>
        <end position="293"/>
    </location>
</feature>
<evidence type="ECO:0000256" key="4">
    <source>
        <dbReference type="ARBA" id="ARBA00022741"/>
    </source>
</evidence>
<dbReference type="InterPro" id="IPR011009">
    <property type="entry name" value="Kinase-like_dom_sf"/>
</dbReference>
<dbReference type="EC" id="2.7.11.1" evidence="1"/>
<evidence type="ECO:0000256" key="5">
    <source>
        <dbReference type="ARBA" id="ARBA00022777"/>
    </source>
</evidence>
<dbReference type="InterPro" id="IPR029000">
    <property type="entry name" value="Cyclophilin-like_dom_sf"/>
</dbReference>
<dbReference type="InterPro" id="IPR008271">
    <property type="entry name" value="Ser/Thr_kinase_AS"/>
</dbReference>
<name>A0A7I9VCX8_9ACTN</name>
<keyword evidence="9" id="KW-1133">Transmembrane helix</keyword>
<feature type="region of interest" description="Disordered" evidence="8">
    <location>
        <begin position="267"/>
        <end position="294"/>
    </location>
</feature>
<dbReference type="Pfam" id="PF00069">
    <property type="entry name" value="Pkinase"/>
    <property type="match status" value="1"/>
</dbReference>
<evidence type="ECO:0000259" key="10">
    <source>
        <dbReference type="PROSITE" id="PS50011"/>
    </source>
</evidence>
<evidence type="ECO:0000256" key="8">
    <source>
        <dbReference type="SAM" id="MobiDB-lite"/>
    </source>
</evidence>
<dbReference type="PROSITE" id="PS50011">
    <property type="entry name" value="PROTEIN_KINASE_DOM"/>
    <property type="match status" value="1"/>
</dbReference>
<dbReference type="PANTHER" id="PTHR43289:SF6">
    <property type="entry name" value="SERINE_THREONINE-PROTEIN KINASE NEKL-3"/>
    <property type="match status" value="1"/>
</dbReference>
<evidence type="ECO:0000313" key="12">
    <source>
        <dbReference type="Proteomes" id="UP000444960"/>
    </source>
</evidence>
<organism evidence="11 12">
    <name type="scientific">Gordonia spumicola</name>
    <dbReference type="NCBI Taxonomy" id="589161"/>
    <lineage>
        <taxon>Bacteria</taxon>
        <taxon>Bacillati</taxon>
        <taxon>Actinomycetota</taxon>
        <taxon>Actinomycetes</taxon>
        <taxon>Mycobacteriales</taxon>
        <taxon>Gordoniaceae</taxon>
        <taxon>Gordonia</taxon>
    </lineage>
</organism>
<dbReference type="OrthoDB" id="5169909at2"/>
<feature type="transmembrane region" description="Helical" evidence="9">
    <location>
        <begin position="300"/>
        <end position="321"/>
    </location>
</feature>
<evidence type="ECO:0000256" key="1">
    <source>
        <dbReference type="ARBA" id="ARBA00012513"/>
    </source>
</evidence>
<keyword evidence="9" id="KW-0812">Transmembrane</keyword>
<gene>
    <name evidence="11" type="ORF">nbrc107696_36550</name>
</gene>
<comment type="caution">
    <text evidence="11">The sequence shown here is derived from an EMBL/GenBank/DDBJ whole genome shotgun (WGS) entry which is preliminary data.</text>
</comment>
<dbReference type="GO" id="GO:0005524">
    <property type="term" value="F:ATP binding"/>
    <property type="evidence" value="ECO:0007669"/>
    <property type="project" value="UniProtKB-UniRule"/>
</dbReference>
<dbReference type="Gene3D" id="2.40.100.10">
    <property type="entry name" value="Cyclophilin-like"/>
    <property type="match status" value="1"/>
</dbReference>
<dbReference type="CDD" id="cd14014">
    <property type="entry name" value="STKc_PknB_like"/>
    <property type="match status" value="1"/>
</dbReference>
<dbReference type="PROSITE" id="PS00107">
    <property type="entry name" value="PROTEIN_KINASE_ATP"/>
    <property type="match status" value="1"/>
</dbReference>
<keyword evidence="12" id="KW-1185">Reference proteome</keyword>
<evidence type="ECO:0000256" key="6">
    <source>
        <dbReference type="ARBA" id="ARBA00022840"/>
    </source>
</evidence>
<dbReference type="SUPFAM" id="SSF50891">
    <property type="entry name" value="Cyclophilin-like"/>
    <property type="match status" value="1"/>
</dbReference>
<dbReference type="Proteomes" id="UP000444960">
    <property type="component" value="Unassembled WGS sequence"/>
</dbReference>
<dbReference type="PANTHER" id="PTHR43289">
    <property type="entry name" value="MITOGEN-ACTIVATED PROTEIN KINASE KINASE KINASE 20-RELATED"/>
    <property type="match status" value="1"/>
</dbReference>
<feature type="domain" description="Protein kinase" evidence="10">
    <location>
        <begin position="14"/>
        <end position="271"/>
    </location>
</feature>
<protein>
    <recommendedName>
        <fullName evidence="1">non-specific serine/threonine protein kinase</fullName>
        <ecNumber evidence="1">2.7.11.1</ecNumber>
    </recommendedName>
</protein>
<evidence type="ECO:0000256" key="3">
    <source>
        <dbReference type="ARBA" id="ARBA00022679"/>
    </source>
</evidence>
<keyword evidence="4 7" id="KW-0547">Nucleotide-binding</keyword>
<keyword evidence="5" id="KW-0418">Kinase</keyword>
<keyword evidence="3" id="KW-0808">Transferase</keyword>
<keyword evidence="2" id="KW-0723">Serine/threonine-protein kinase</keyword>
<dbReference type="PROSITE" id="PS00108">
    <property type="entry name" value="PROTEIN_KINASE_ST"/>
    <property type="match status" value="1"/>
</dbReference>
<dbReference type="RefSeq" id="WP_161896750.1">
    <property type="nucleotide sequence ID" value="NZ_BJOV01000005.1"/>
</dbReference>
<proteinExistence type="predicted"/>
<dbReference type="InterPro" id="IPR000719">
    <property type="entry name" value="Prot_kinase_dom"/>
</dbReference>
<feature type="region of interest" description="Disordered" evidence="8">
    <location>
        <begin position="322"/>
        <end position="347"/>
    </location>
</feature>
<reference evidence="12" key="1">
    <citation type="submission" date="2019-06" db="EMBL/GenBank/DDBJ databases">
        <title>Gordonia isolated from sludge of a wastewater treatment plant.</title>
        <authorList>
            <person name="Tamura T."/>
            <person name="Aoyama K."/>
            <person name="Kang Y."/>
            <person name="Saito S."/>
            <person name="Akiyama N."/>
            <person name="Yazawa K."/>
            <person name="Gonoi T."/>
            <person name="Mikami Y."/>
        </authorList>
    </citation>
    <scope>NUCLEOTIDE SEQUENCE [LARGE SCALE GENOMIC DNA]</scope>
    <source>
        <strain evidence="12">NBRC 107696</strain>
    </source>
</reference>